<organism evidence="2 3">
    <name type="scientific">Trypanosoma rangeli SC58</name>
    <dbReference type="NCBI Taxonomy" id="429131"/>
    <lineage>
        <taxon>Eukaryota</taxon>
        <taxon>Discoba</taxon>
        <taxon>Euglenozoa</taxon>
        <taxon>Kinetoplastea</taxon>
        <taxon>Metakinetoplastina</taxon>
        <taxon>Trypanosomatida</taxon>
        <taxon>Trypanosomatidae</taxon>
        <taxon>Trypanosoma</taxon>
        <taxon>Herpetosoma</taxon>
    </lineage>
</organism>
<evidence type="ECO:0000256" key="1">
    <source>
        <dbReference type="SAM" id="SignalP"/>
    </source>
</evidence>
<comment type="caution">
    <text evidence="2">The sequence shown here is derived from an EMBL/GenBank/DDBJ whole genome shotgun (WGS) entry which is preliminary data.</text>
</comment>
<keyword evidence="3" id="KW-1185">Reference proteome</keyword>
<proteinExistence type="predicted"/>
<dbReference type="Proteomes" id="UP000031737">
    <property type="component" value="Unassembled WGS sequence"/>
</dbReference>
<evidence type="ECO:0000313" key="3">
    <source>
        <dbReference type="Proteomes" id="UP000031737"/>
    </source>
</evidence>
<protein>
    <submittedName>
        <fullName evidence="2">Uncharacterized protein</fullName>
    </submittedName>
</protein>
<evidence type="ECO:0000313" key="2">
    <source>
        <dbReference type="EMBL" id="ESL11534.1"/>
    </source>
</evidence>
<reference evidence="2 3" key="1">
    <citation type="submission" date="2013-07" db="EMBL/GenBank/DDBJ databases">
        <authorList>
            <person name="Stoco P.H."/>
            <person name="Wagner G."/>
            <person name="Gerber A."/>
            <person name="Zaha A."/>
            <person name="Thompson C."/>
            <person name="Bartholomeu D.C."/>
            <person name="Luckemeyer D.D."/>
            <person name="Bahia D."/>
            <person name="Loreto E."/>
            <person name="Prestes E.B."/>
            <person name="Lima F.M."/>
            <person name="Rodrigues-Luiz G."/>
            <person name="Vallejo G.A."/>
            <person name="Filho J.F."/>
            <person name="Monteiro K.M."/>
            <person name="Tyler K.M."/>
            <person name="de Almeida L.G."/>
            <person name="Ortiz M.F."/>
            <person name="Siervo M.A."/>
            <person name="de Moraes M.H."/>
            <person name="Cunha O.L."/>
            <person name="Mendonca-Neto R."/>
            <person name="Silva R."/>
            <person name="Teixeira S.M."/>
            <person name="Murta S.M."/>
            <person name="Sincero T.C."/>
            <person name="Mendes T.A."/>
            <person name="Urmenyi T.P."/>
            <person name="Silva V.G."/>
            <person name="da Rocha W.D."/>
            <person name="Andersson B."/>
            <person name="Romanha A.J."/>
            <person name="Steindel M."/>
            <person name="de Vasconcelos A.T."/>
            <person name="Grisard E.C."/>
        </authorList>
    </citation>
    <scope>NUCLEOTIDE SEQUENCE [LARGE SCALE GENOMIC DNA]</scope>
    <source>
        <strain evidence="2 3">SC58</strain>
    </source>
</reference>
<name>A0A061J9G5_TRYRA</name>
<accession>A0A061J9G5</accession>
<keyword evidence="1" id="KW-0732">Signal</keyword>
<dbReference type="EMBL" id="AUPL01000712">
    <property type="protein sequence ID" value="ESL11534.1"/>
    <property type="molecule type" value="Genomic_DNA"/>
</dbReference>
<dbReference type="OrthoDB" id="259075at2759"/>
<sequence length="223" mass="25448">MPHCVGCWSCRTLLSLCGGCSGGARGRGFRCVADRTVPLWPVCCLAAGGVRRTRVLLRPQTVKPNPARTPSGKFDRSFEKLSGEIENRMPFRQKQILFGSKYDHNFGEEGYEALKQAAQDDIYGRETEKPAARQARSYFTGDDLSPTAMHVKSPRLKVSQLQHRQMYDKDILKTSQEPTEYYYHRETQSERRRRHSVMAVCGAVGLATAWWGLHRLRCYMLEE</sequence>
<gene>
    <name evidence="2" type="ORF">TRSC58_00712</name>
</gene>
<dbReference type="AlphaFoldDB" id="A0A061J9G5"/>
<feature type="signal peptide" evidence="1">
    <location>
        <begin position="1"/>
        <end position="26"/>
    </location>
</feature>
<feature type="chain" id="PRO_5001601447" evidence="1">
    <location>
        <begin position="27"/>
        <end position="223"/>
    </location>
</feature>
<dbReference type="VEuPathDB" id="TriTrypDB:TRSC58_00712"/>